<dbReference type="PANTHER" id="PTHR35562">
    <property type="entry name" value="DNA ENDONUCLEASE SMRA-RELATED"/>
    <property type="match status" value="1"/>
</dbReference>
<dbReference type="InterPro" id="IPR002625">
    <property type="entry name" value="Smr_dom"/>
</dbReference>
<protein>
    <submittedName>
        <fullName evidence="3">Putative DNA endonuclease SmrA</fullName>
        <ecNumber evidence="3">3.1.-.-</ecNumber>
    </submittedName>
</protein>
<keyword evidence="3" id="KW-0255">Endonuclease</keyword>
<name>A0A485M4C2_9ZZZZ</name>
<dbReference type="EMBL" id="CAADRM010000121">
    <property type="protein sequence ID" value="VFU16826.1"/>
    <property type="molecule type" value="Genomic_DNA"/>
</dbReference>
<feature type="region of interest" description="Disordered" evidence="1">
    <location>
        <begin position="1"/>
        <end position="47"/>
    </location>
</feature>
<gene>
    <name evidence="3" type="primary">smrA</name>
    <name evidence="3" type="ORF">SCFA_560034</name>
</gene>
<dbReference type="EC" id="3.1.-.-" evidence="3"/>
<keyword evidence="3" id="KW-0378">Hydrolase</keyword>
<reference evidence="3" key="1">
    <citation type="submission" date="2019-03" db="EMBL/GenBank/DDBJ databases">
        <authorList>
            <person name="Hao L."/>
        </authorList>
    </citation>
    <scope>NUCLEOTIDE SEQUENCE</scope>
</reference>
<feature type="domain" description="Smr" evidence="2">
    <location>
        <begin position="139"/>
        <end position="222"/>
    </location>
</feature>
<accession>A0A485M4C2</accession>
<dbReference type="PANTHER" id="PTHR35562:SF2">
    <property type="entry name" value="DNA ENDONUCLEASE SMRA-RELATED"/>
    <property type="match status" value="1"/>
</dbReference>
<dbReference type="Pfam" id="PF01713">
    <property type="entry name" value="Smr"/>
    <property type="match status" value="1"/>
</dbReference>
<dbReference type="SUPFAM" id="SSF160443">
    <property type="entry name" value="SMR domain-like"/>
    <property type="match status" value="1"/>
</dbReference>
<dbReference type="Gene3D" id="3.30.1370.110">
    <property type="match status" value="1"/>
</dbReference>
<organism evidence="3">
    <name type="scientific">anaerobic digester metagenome</name>
    <dbReference type="NCBI Taxonomy" id="1263854"/>
    <lineage>
        <taxon>unclassified sequences</taxon>
        <taxon>metagenomes</taxon>
        <taxon>ecological metagenomes</taxon>
    </lineage>
</organism>
<dbReference type="InterPro" id="IPR036063">
    <property type="entry name" value="Smr_dom_sf"/>
</dbReference>
<evidence type="ECO:0000259" key="2">
    <source>
        <dbReference type="PROSITE" id="PS50828"/>
    </source>
</evidence>
<proteinExistence type="predicted"/>
<evidence type="ECO:0000256" key="1">
    <source>
        <dbReference type="SAM" id="MobiDB-lite"/>
    </source>
</evidence>
<evidence type="ECO:0000313" key="3">
    <source>
        <dbReference type="EMBL" id="VFU16826.1"/>
    </source>
</evidence>
<dbReference type="GO" id="GO:0004519">
    <property type="term" value="F:endonuclease activity"/>
    <property type="evidence" value="ECO:0007669"/>
    <property type="project" value="UniProtKB-KW"/>
</dbReference>
<dbReference type="PROSITE" id="PS50828">
    <property type="entry name" value="SMR"/>
    <property type="match status" value="1"/>
</dbReference>
<dbReference type="GO" id="GO:0016787">
    <property type="term" value="F:hydrolase activity"/>
    <property type="evidence" value="ECO:0007669"/>
    <property type="project" value="UniProtKB-KW"/>
</dbReference>
<dbReference type="SMART" id="SM00463">
    <property type="entry name" value="SMR"/>
    <property type="match status" value="1"/>
</dbReference>
<keyword evidence="3" id="KW-0540">Nuclease</keyword>
<dbReference type="AlphaFoldDB" id="A0A485M4C2"/>
<sequence length="233" mass="25820">MAKKEEPFHAPFKKLKGVKITQKTTQGKKVSPEKPVKPQPPEEPDDREIFASAMRGVIPIGNDRVVPEPADPRDIVDSIRESIRRQDQEVIDTLKSLVRGAAHFDITCTGEYLEGHAIPLDPKTMAKLKAGELTVQGHLDLHGYTRQAAEQVLVSFILSSHALGHRVVLIIHGRGLKSSRGPVLKEQLVRWLTTGSLSHLVLAFCSARPCDGGTGALYVLLKKRPKKSRWNRP</sequence>